<feature type="transmembrane region" description="Helical" evidence="1">
    <location>
        <begin position="65"/>
        <end position="88"/>
    </location>
</feature>
<organism evidence="2 3">
    <name type="scientific">Tateyamaria armeniaca</name>
    <dbReference type="NCBI Taxonomy" id="2518930"/>
    <lineage>
        <taxon>Bacteria</taxon>
        <taxon>Pseudomonadati</taxon>
        <taxon>Pseudomonadota</taxon>
        <taxon>Alphaproteobacteria</taxon>
        <taxon>Rhodobacterales</taxon>
        <taxon>Roseobacteraceae</taxon>
        <taxon>Tateyamaria</taxon>
    </lineage>
</organism>
<evidence type="ECO:0000256" key="1">
    <source>
        <dbReference type="SAM" id="Phobius"/>
    </source>
</evidence>
<keyword evidence="3" id="KW-1185">Reference proteome</keyword>
<evidence type="ECO:0000313" key="2">
    <source>
        <dbReference type="EMBL" id="MFL4469791.1"/>
    </source>
</evidence>
<sequence>MLIAALILNVVILAPVIWSLSFRGAGMDVAFGADTPARRILACVYGSIALLSIGLIVLHSAAHPWAIPMTLALFAVQIIYKAATLWAVGVANPVVMTNMLVIVVQAIAIVTVWRAGSFSA</sequence>
<keyword evidence="1" id="KW-0472">Membrane</keyword>
<evidence type="ECO:0000313" key="3">
    <source>
        <dbReference type="Proteomes" id="UP001627408"/>
    </source>
</evidence>
<keyword evidence="1" id="KW-1133">Transmembrane helix</keyword>
<keyword evidence="1" id="KW-0812">Transmembrane</keyword>
<reference evidence="2 3" key="1">
    <citation type="submission" date="2024-08" db="EMBL/GenBank/DDBJ databases">
        <title>Tateyamaria sp. nov., isolated from marine algae.</title>
        <authorList>
            <person name="Choi B.J."/>
            <person name="Kim J.M."/>
            <person name="Lee J.K."/>
            <person name="Choi D.G."/>
            <person name="Bayburt H."/>
            <person name="Baek J.H."/>
            <person name="Han D.M."/>
            <person name="Jeon C.O."/>
        </authorList>
    </citation>
    <scope>NUCLEOTIDE SEQUENCE [LARGE SCALE GENOMIC DNA]</scope>
    <source>
        <strain evidence="2 3">KMU-156</strain>
    </source>
</reference>
<feature type="transmembrane region" description="Helical" evidence="1">
    <location>
        <begin position="39"/>
        <end position="58"/>
    </location>
</feature>
<proteinExistence type="predicted"/>
<feature type="transmembrane region" description="Helical" evidence="1">
    <location>
        <begin position="94"/>
        <end position="113"/>
    </location>
</feature>
<dbReference type="RefSeq" id="WP_407591694.1">
    <property type="nucleotide sequence ID" value="NZ_JBHDIY010000002.1"/>
</dbReference>
<protein>
    <submittedName>
        <fullName evidence="2">Uncharacterized protein</fullName>
    </submittedName>
</protein>
<comment type="caution">
    <text evidence="2">The sequence shown here is derived from an EMBL/GenBank/DDBJ whole genome shotgun (WGS) entry which is preliminary data.</text>
</comment>
<dbReference type="Proteomes" id="UP001627408">
    <property type="component" value="Unassembled WGS sequence"/>
</dbReference>
<dbReference type="EMBL" id="JBHDIY010000002">
    <property type="protein sequence ID" value="MFL4469791.1"/>
    <property type="molecule type" value="Genomic_DNA"/>
</dbReference>
<name>A0ABW8URP3_9RHOB</name>
<gene>
    <name evidence="2" type="ORF">ACERZ8_07895</name>
</gene>
<accession>A0ABW8URP3</accession>